<evidence type="ECO:0000313" key="1">
    <source>
        <dbReference type="EMBL" id="MCD7471767.1"/>
    </source>
</evidence>
<reference evidence="1 2" key="1">
    <citation type="journal article" date="2021" name="BMC Genomics">
        <title>Datura genome reveals duplications of psychoactive alkaloid biosynthetic genes and high mutation rate following tissue culture.</title>
        <authorList>
            <person name="Rajewski A."/>
            <person name="Carter-House D."/>
            <person name="Stajich J."/>
            <person name="Litt A."/>
        </authorList>
    </citation>
    <scope>NUCLEOTIDE SEQUENCE [LARGE SCALE GENOMIC DNA]</scope>
    <source>
        <strain evidence="1">AR-01</strain>
    </source>
</reference>
<evidence type="ECO:0000313" key="2">
    <source>
        <dbReference type="Proteomes" id="UP000823775"/>
    </source>
</evidence>
<proteinExistence type="predicted"/>
<feature type="non-terminal residue" evidence="1">
    <location>
        <position position="56"/>
    </location>
</feature>
<sequence length="56" mass="6600">MQQALRTYMFLRFEEIIGPCKSGRPHHVFLSSATESFEQRTLKHTLIFLVLAEYVK</sequence>
<organism evidence="1 2">
    <name type="scientific">Datura stramonium</name>
    <name type="common">Jimsonweed</name>
    <name type="synonym">Common thornapple</name>
    <dbReference type="NCBI Taxonomy" id="4076"/>
    <lineage>
        <taxon>Eukaryota</taxon>
        <taxon>Viridiplantae</taxon>
        <taxon>Streptophyta</taxon>
        <taxon>Embryophyta</taxon>
        <taxon>Tracheophyta</taxon>
        <taxon>Spermatophyta</taxon>
        <taxon>Magnoliopsida</taxon>
        <taxon>eudicotyledons</taxon>
        <taxon>Gunneridae</taxon>
        <taxon>Pentapetalae</taxon>
        <taxon>asterids</taxon>
        <taxon>lamiids</taxon>
        <taxon>Solanales</taxon>
        <taxon>Solanaceae</taxon>
        <taxon>Solanoideae</taxon>
        <taxon>Datureae</taxon>
        <taxon>Datura</taxon>
    </lineage>
</organism>
<accession>A0ABS8TMJ3</accession>
<keyword evidence="2" id="KW-1185">Reference proteome</keyword>
<protein>
    <submittedName>
        <fullName evidence="1">Uncharacterized protein</fullName>
    </submittedName>
</protein>
<comment type="caution">
    <text evidence="1">The sequence shown here is derived from an EMBL/GenBank/DDBJ whole genome shotgun (WGS) entry which is preliminary data.</text>
</comment>
<dbReference type="Proteomes" id="UP000823775">
    <property type="component" value="Unassembled WGS sequence"/>
</dbReference>
<name>A0ABS8TMJ3_DATST</name>
<gene>
    <name evidence="1" type="ORF">HAX54_012434</name>
</gene>
<dbReference type="EMBL" id="JACEIK010001722">
    <property type="protein sequence ID" value="MCD7471767.1"/>
    <property type="molecule type" value="Genomic_DNA"/>
</dbReference>